<accession>A0A382QBY5</accession>
<dbReference type="AlphaFoldDB" id="A0A382QBY5"/>
<sequence length="121" mass="13199">MGNNWRNYFKNWVSVLGLVILLLLTITALIGPVFAPFDPEDLEIGRRATAPNAIYWVGTDELGRDVFSRAVTAVRVSLLVGIIAATVSTIVGILVGSLAGFFGGWLDHILMRLTEIFQVVP</sequence>
<keyword evidence="2" id="KW-0813">Transport</keyword>
<evidence type="ECO:0000256" key="5">
    <source>
        <dbReference type="ARBA" id="ARBA00022989"/>
    </source>
</evidence>
<comment type="subcellular location">
    <subcellularLocation>
        <location evidence="1">Cell membrane</location>
        <topology evidence="1">Multi-pass membrane protein</topology>
    </subcellularLocation>
</comment>
<dbReference type="InterPro" id="IPR000515">
    <property type="entry name" value="MetI-like"/>
</dbReference>
<evidence type="ECO:0000256" key="7">
    <source>
        <dbReference type="SAM" id="Phobius"/>
    </source>
</evidence>
<evidence type="ECO:0000256" key="2">
    <source>
        <dbReference type="ARBA" id="ARBA00022448"/>
    </source>
</evidence>
<keyword evidence="4 7" id="KW-0812">Transmembrane</keyword>
<reference evidence="9" key="1">
    <citation type="submission" date="2018-05" db="EMBL/GenBank/DDBJ databases">
        <authorList>
            <person name="Lanie J.A."/>
            <person name="Ng W.-L."/>
            <person name="Kazmierczak K.M."/>
            <person name="Andrzejewski T.M."/>
            <person name="Davidsen T.M."/>
            <person name="Wayne K.J."/>
            <person name="Tettelin H."/>
            <person name="Glass J.I."/>
            <person name="Rusch D."/>
            <person name="Podicherti R."/>
            <person name="Tsui H.-C.T."/>
            <person name="Winkler M.E."/>
        </authorList>
    </citation>
    <scope>NUCLEOTIDE SEQUENCE</scope>
</reference>
<organism evidence="9">
    <name type="scientific">marine metagenome</name>
    <dbReference type="NCBI Taxonomy" id="408172"/>
    <lineage>
        <taxon>unclassified sequences</taxon>
        <taxon>metagenomes</taxon>
        <taxon>ecological metagenomes</taxon>
    </lineage>
</organism>
<feature type="domain" description="ABC transmembrane type-1" evidence="8">
    <location>
        <begin position="74"/>
        <end position="121"/>
    </location>
</feature>
<dbReference type="InterPro" id="IPR025966">
    <property type="entry name" value="OppC_N"/>
</dbReference>
<dbReference type="InterPro" id="IPR050366">
    <property type="entry name" value="BP-dependent_transpt_permease"/>
</dbReference>
<dbReference type="PANTHER" id="PTHR43386:SF1">
    <property type="entry name" value="D,D-DIPEPTIDE TRANSPORT SYSTEM PERMEASE PROTEIN DDPC-RELATED"/>
    <property type="match status" value="1"/>
</dbReference>
<dbReference type="PANTHER" id="PTHR43386">
    <property type="entry name" value="OLIGOPEPTIDE TRANSPORT SYSTEM PERMEASE PROTEIN APPC"/>
    <property type="match status" value="1"/>
</dbReference>
<dbReference type="PROSITE" id="PS50928">
    <property type="entry name" value="ABC_TM1"/>
    <property type="match status" value="1"/>
</dbReference>
<evidence type="ECO:0000256" key="1">
    <source>
        <dbReference type="ARBA" id="ARBA00004651"/>
    </source>
</evidence>
<dbReference type="EMBL" id="UINC01113037">
    <property type="protein sequence ID" value="SVC82385.1"/>
    <property type="molecule type" value="Genomic_DNA"/>
</dbReference>
<dbReference type="GO" id="GO:0005886">
    <property type="term" value="C:plasma membrane"/>
    <property type="evidence" value="ECO:0007669"/>
    <property type="project" value="UniProtKB-SubCell"/>
</dbReference>
<gene>
    <name evidence="9" type="ORF">METZ01_LOCUS335239</name>
</gene>
<evidence type="ECO:0000256" key="4">
    <source>
        <dbReference type="ARBA" id="ARBA00022692"/>
    </source>
</evidence>
<feature type="transmembrane region" description="Helical" evidence="7">
    <location>
        <begin position="12"/>
        <end position="35"/>
    </location>
</feature>
<dbReference type="SUPFAM" id="SSF161098">
    <property type="entry name" value="MetI-like"/>
    <property type="match status" value="1"/>
</dbReference>
<dbReference type="CDD" id="cd06261">
    <property type="entry name" value="TM_PBP2"/>
    <property type="match status" value="1"/>
</dbReference>
<evidence type="ECO:0000313" key="9">
    <source>
        <dbReference type="EMBL" id="SVC82385.1"/>
    </source>
</evidence>
<keyword evidence="3" id="KW-1003">Cell membrane</keyword>
<keyword evidence="6 7" id="KW-0472">Membrane</keyword>
<dbReference type="GO" id="GO:0055085">
    <property type="term" value="P:transmembrane transport"/>
    <property type="evidence" value="ECO:0007669"/>
    <property type="project" value="InterPro"/>
</dbReference>
<keyword evidence="5 7" id="KW-1133">Transmembrane helix</keyword>
<dbReference type="InterPro" id="IPR035906">
    <property type="entry name" value="MetI-like_sf"/>
</dbReference>
<evidence type="ECO:0000256" key="3">
    <source>
        <dbReference type="ARBA" id="ARBA00022475"/>
    </source>
</evidence>
<feature type="transmembrane region" description="Helical" evidence="7">
    <location>
        <begin position="78"/>
        <end position="102"/>
    </location>
</feature>
<evidence type="ECO:0000259" key="8">
    <source>
        <dbReference type="PROSITE" id="PS50928"/>
    </source>
</evidence>
<protein>
    <recommendedName>
        <fullName evidence="8">ABC transmembrane type-1 domain-containing protein</fullName>
    </recommendedName>
</protein>
<name>A0A382QBY5_9ZZZZ</name>
<feature type="non-terminal residue" evidence="9">
    <location>
        <position position="121"/>
    </location>
</feature>
<proteinExistence type="predicted"/>
<dbReference type="Pfam" id="PF12911">
    <property type="entry name" value="OppC_N"/>
    <property type="match status" value="1"/>
</dbReference>
<evidence type="ECO:0000256" key="6">
    <source>
        <dbReference type="ARBA" id="ARBA00023136"/>
    </source>
</evidence>